<accession>A0A8H3YKR8</accession>
<dbReference type="InterPro" id="IPR013087">
    <property type="entry name" value="Znf_C2H2_type"/>
</dbReference>
<organism evidence="4 5">
    <name type="scientific">Venturia inaequalis</name>
    <name type="common">Apple scab fungus</name>
    <dbReference type="NCBI Taxonomy" id="5025"/>
    <lineage>
        <taxon>Eukaryota</taxon>
        <taxon>Fungi</taxon>
        <taxon>Dikarya</taxon>
        <taxon>Ascomycota</taxon>
        <taxon>Pezizomycotina</taxon>
        <taxon>Dothideomycetes</taxon>
        <taxon>Pleosporomycetidae</taxon>
        <taxon>Venturiales</taxon>
        <taxon>Venturiaceae</taxon>
        <taxon>Venturia</taxon>
    </lineage>
</organism>
<feature type="region of interest" description="Disordered" evidence="2">
    <location>
        <begin position="277"/>
        <end position="299"/>
    </location>
</feature>
<evidence type="ECO:0000313" key="4">
    <source>
        <dbReference type="EMBL" id="KAE9961917.1"/>
    </source>
</evidence>
<evidence type="ECO:0000313" key="5">
    <source>
        <dbReference type="Proteomes" id="UP000433883"/>
    </source>
</evidence>
<comment type="caution">
    <text evidence="4">The sequence shown here is derived from an EMBL/GenBank/DDBJ whole genome shotgun (WGS) entry which is preliminary data.</text>
</comment>
<dbReference type="EMBL" id="WNWQ01001237">
    <property type="protein sequence ID" value="KAE9961917.1"/>
    <property type="molecule type" value="Genomic_DNA"/>
</dbReference>
<keyword evidence="1" id="KW-0479">Metal-binding</keyword>
<sequence length="576" mass="65935">ENRDEGSRANPRDNTRWEAPRSYPNDNARWEPPRYPTGGRGYPTNDARWEPPRDNTRGDPRYPTDSRDRRYSDLAYNSNEEPEKSNRFNPDYVGFFDPNLYSHDAVEERSSKYFYRMVEPFIEALQDARSSTMDEFIRAIELRRFDFQDFDRARNQSGQSGGGFKDAASNPDNRRLGDQDWNKFKSRESSRDRDRRDQSRDRRLVGFSESRQRSSDGRNDRKDNKGNNSGGVYHVVFNNVSEDAGRGYRATSRDSRSPIVNYFLEANLVPPPLQLTHSADSPDLVNLKPRKPNPPKPSKCKVCAREFLSTNKLWAHLRDSHDFSTKNRASEDVVAIHYLDAEDTREALPVIPALTRGKLRSFASTRDAKADPSVIAETIKPQTLRGIAGTASTTLKATIRRPRFEEVRVLSNETTIVRRGEATLVPIKIPSKLPLGKDFEFRSHASDSLRNFHVGRGRLYNQVIDEYFIHVIVRNDGDFDLIVPRGASLGILSECDYEGCYNLSTDNYHLATLPVVEDASLETKLDNSVTIFGKPEVVRRIAEVVHEFPKLWANKNTVIKIPEEDWATIPILDEFK</sequence>
<gene>
    <name evidence="4" type="ORF">BLS_001127</name>
</gene>
<feature type="compositionally biased region" description="Basic and acidic residues" evidence="2">
    <location>
        <begin position="172"/>
        <end position="225"/>
    </location>
</feature>
<evidence type="ECO:0000256" key="2">
    <source>
        <dbReference type="SAM" id="MobiDB-lite"/>
    </source>
</evidence>
<evidence type="ECO:0000256" key="1">
    <source>
        <dbReference type="PROSITE-ProRule" id="PRU00042"/>
    </source>
</evidence>
<protein>
    <recommendedName>
        <fullName evidence="3">C2H2-type domain-containing protein</fullName>
    </recommendedName>
</protein>
<name>A0A8H3YKR8_VENIN</name>
<proteinExistence type="predicted"/>
<keyword evidence="1" id="KW-0863">Zinc-finger</keyword>
<keyword evidence="1" id="KW-0862">Zinc</keyword>
<feature type="domain" description="C2H2-type" evidence="3">
    <location>
        <begin position="298"/>
        <end position="321"/>
    </location>
</feature>
<reference evidence="4 5" key="1">
    <citation type="submission" date="2019-11" db="EMBL/GenBank/DDBJ databases">
        <title>Venturia inaequalis Genome Resource.</title>
        <authorList>
            <person name="Lichtner F.J."/>
        </authorList>
    </citation>
    <scope>NUCLEOTIDE SEQUENCE [LARGE SCALE GENOMIC DNA]</scope>
    <source>
        <strain evidence="4">Bline_iso_100314</strain>
    </source>
</reference>
<feature type="non-terminal residue" evidence="4">
    <location>
        <position position="1"/>
    </location>
</feature>
<dbReference type="PROSITE" id="PS00028">
    <property type="entry name" value="ZINC_FINGER_C2H2_1"/>
    <property type="match status" value="1"/>
</dbReference>
<dbReference type="GO" id="GO:0008270">
    <property type="term" value="F:zinc ion binding"/>
    <property type="evidence" value="ECO:0007669"/>
    <property type="project" value="UniProtKB-KW"/>
</dbReference>
<feature type="compositionally biased region" description="Basic and acidic residues" evidence="2">
    <location>
        <begin position="47"/>
        <end position="72"/>
    </location>
</feature>
<evidence type="ECO:0000259" key="3">
    <source>
        <dbReference type="PROSITE" id="PS50157"/>
    </source>
</evidence>
<feature type="region of interest" description="Disordered" evidence="2">
    <location>
        <begin position="1"/>
        <end position="88"/>
    </location>
</feature>
<dbReference type="Proteomes" id="UP000433883">
    <property type="component" value="Unassembled WGS sequence"/>
</dbReference>
<dbReference type="AlphaFoldDB" id="A0A8H3YKR8"/>
<dbReference type="PROSITE" id="PS50157">
    <property type="entry name" value="ZINC_FINGER_C2H2_2"/>
    <property type="match status" value="1"/>
</dbReference>
<feature type="compositionally biased region" description="Basic and acidic residues" evidence="2">
    <location>
        <begin position="1"/>
        <end position="19"/>
    </location>
</feature>
<feature type="region of interest" description="Disordered" evidence="2">
    <location>
        <begin position="153"/>
        <end position="233"/>
    </location>
</feature>